<evidence type="ECO:0000313" key="3">
    <source>
        <dbReference type="Proteomes" id="UP000265719"/>
    </source>
</evidence>
<feature type="transmembrane region" description="Helical" evidence="1">
    <location>
        <begin position="147"/>
        <end position="174"/>
    </location>
</feature>
<dbReference type="KEGG" id="thao:NI17_004555"/>
<evidence type="ECO:0000313" key="2">
    <source>
        <dbReference type="EMBL" id="UOE20502.1"/>
    </source>
</evidence>
<keyword evidence="1" id="KW-0812">Transmembrane</keyword>
<dbReference type="EMBL" id="CP063196">
    <property type="protein sequence ID" value="UOE20502.1"/>
    <property type="molecule type" value="Genomic_DNA"/>
</dbReference>
<keyword evidence="1" id="KW-1133">Transmembrane helix</keyword>
<dbReference type="Pfam" id="PF06182">
    <property type="entry name" value="ABC2_membrane_6"/>
    <property type="match status" value="1"/>
</dbReference>
<gene>
    <name evidence="2" type="ORF">NI17_004555</name>
</gene>
<evidence type="ECO:0000256" key="1">
    <source>
        <dbReference type="SAM" id="Phobius"/>
    </source>
</evidence>
<dbReference type="Proteomes" id="UP000265719">
    <property type="component" value="Chromosome"/>
</dbReference>
<feature type="transmembrane region" description="Helical" evidence="1">
    <location>
        <begin position="27"/>
        <end position="52"/>
    </location>
</feature>
<feature type="transmembrane region" description="Helical" evidence="1">
    <location>
        <begin position="203"/>
        <end position="225"/>
    </location>
</feature>
<dbReference type="InterPro" id="IPR010390">
    <property type="entry name" value="ABC-2_transporter-like"/>
</dbReference>
<sequence>MVERALVPYVRLAWIWCRAFAQYPASLALLTLAQLGATGSELVAVLFVFGHVDALAGFALHETLLVYGLAGTAFCTADLLMGNTERLGEHIRSGAFDTMLVRPVPPLVQLATDGFSPRRLGKLVPGATALAVALAAVEIDWTAGRAAMLAVLLVSGTALCCAVWVAGACVQFFVAEARELANSVTYGGQALTEYPLAVYARDVVRAVTFVVPLAFVSYQPALYLLDRPDPLGLWPGLRHLCPAVAVLACVLAALAWRAGLRRYRSTGS</sequence>
<proteinExistence type="predicted"/>
<keyword evidence="1" id="KW-0472">Membrane</keyword>
<dbReference type="PANTHER" id="PTHR36833:SF1">
    <property type="entry name" value="INTEGRAL MEMBRANE TRANSPORT PROTEIN"/>
    <property type="match status" value="1"/>
</dbReference>
<feature type="transmembrane region" description="Helical" evidence="1">
    <location>
        <begin position="123"/>
        <end position="141"/>
    </location>
</feature>
<organism evidence="2 3">
    <name type="scientific">Thermobifida halotolerans</name>
    <dbReference type="NCBI Taxonomy" id="483545"/>
    <lineage>
        <taxon>Bacteria</taxon>
        <taxon>Bacillati</taxon>
        <taxon>Actinomycetota</taxon>
        <taxon>Actinomycetes</taxon>
        <taxon>Streptosporangiales</taxon>
        <taxon>Nocardiopsidaceae</taxon>
        <taxon>Thermobifida</taxon>
    </lineage>
</organism>
<feature type="transmembrane region" description="Helical" evidence="1">
    <location>
        <begin position="64"/>
        <end position="82"/>
    </location>
</feature>
<reference evidence="2" key="1">
    <citation type="submission" date="2020-10" db="EMBL/GenBank/DDBJ databases">
        <title>De novo genome project of the cellulose decomposer Thermobifida halotolerans type strain.</title>
        <authorList>
            <person name="Nagy I."/>
            <person name="Horvath B."/>
            <person name="Kukolya J."/>
            <person name="Nagy I."/>
            <person name="Orsini M."/>
        </authorList>
    </citation>
    <scope>NUCLEOTIDE SEQUENCE</scope>
    <source>
        <strain evidence="2">DSM 44931</strain>
    </source>
</reference>
<accession>A0AA97LYA6</accession>
<protein>
    <submittedName>
        <fullName evidence="2">ABC-2 family transporter protein</fullName>
    </submittedName>
</protein>
<feature type="transmembrane region" description="Helical" evidence="1">
    <location>
        <begin position="237"/>
        <end position="256"/>
    </location>
</feature>
<name>A0AA97LYA6_9ACTN</name>
<dbReference type="RefSeq" id="WP_068692950.1">
    <property type="nucleotide sequence ID" value="NZ_CP063196.1"/>
</dbReference>
<dbReference type="PANTHER" id="PTHR36833">
    <property type="entry name" value="SLR0610 PROTEIN-RELATED"/>
    <property type="match status" value="1"/>
</dbReference>
<dbReference type="AlphaFoldDB" id="A0AA97LYA6"/>
<keyword evidence="3" id="KW-1185">Reference proteome</keyword>